<evidence type="ECO:0000313" key="1">
    <source>
        <dbReference type="EMBL" id="CAF0729608.1"/>
    </source>
</evidence>
<protein>
    <submittedName>
        <fullName evidence="1">Uncharacterized protein</fullName>
    </submittedName>
</protein>
<name>A0A813MXM2_9BILA</name>
<accession>A0A813MXM2</accession>
<evidence type="ECO:0000313" key="2">
    <source>
        <dbReference type="Proteomes" id="UP000663832"/>
    </source>
</evidence>
<dbReference type="SUPFAM" id="SSF52540">
    <property type="entry name" value="P-loop containing nucleoside triphosphate hydrolases"/>
    <property type="match status" value="1"/>
</dbReference>
<dbReference type="InterPro" id="IPR027417">
    <property type="entry name" value="P-loop_NTPase"/>
</dbReference>
<comment type="caution">
    <text evidence="1">The sequence shown here is derived from an EMBL/GenBank/DDBJ whole genome shotgun (WGS) entry which is preliminary data.</text>
</comment>
<dbReference type="Pfam" id="PF13238">
    <property type="entry name" value="AAA_18"/>
    <property type="match status" value="1"/>
</dbReference>
<dbReference type="Gene3D" id="3.40.50.300">
    <property type="entry name" value="P-loop containing nucleotide triphosphate hydrolases"/>
    <property type="match status" value="1"/>
</dbReference>
<keyword evidence="2" id="KW-1185">Reference proteome</keyword>
<dbReference type="AlphaFoldDB" id="A0A813MXM2"/>
<gene>
    <name evidence="1" type="ORF">QVE165_LOCUS146</name>
</gene>
<dbReference type="Proteomes" id="UP000663832">
    <property type="component" value="Unassembled WGS sequence"/>
</dbReference>
<dbReference type="OrthoDB" id="10041966at2759"/>
<proteinExistence type="predicted"/>
<dbReference type="PANTHER" id="PTHR10285">
    <property type="entry name" value="URIDINE KINASE"/>
    <property type="match status" value="1"/>
</dbReference>
<organism evidence="1 2">
    <name type="scientific">Adineta steineri</name>
    <dbReference type="NCBI Taxonomy" id="433720"/>
    <lineage>
        <taxon>Eukaryota</taxon>
        <taxon>Metazoa</taxon>
        <taxon>Spiralia</taxon>
        <taxon>Gnathifera</taxon>
        <taxon>Rotifera</taxon>
        <taxon>Eurotatoria</taxon>
        <taxon>Bdelloidea</taxon>
        <taxon>Adinetida</taxon>
        <taxon>Adinetidae</taxon>
        <taxon>Adineta</taxon>
    </lineage>
</organism>
<reference evidence="1" key="1">
    <citation type="submission" date="2021-02" db="EMBL/GenBank/DDBJ databases">
        <authorList>
            <person name="Nowell W R."/>
        </authorList>
    </citation>
    <scope>NUCLEOTIDE SEQUENCE</scope>
</reference>
<sequence>MSSSKSALIIGLGGITASGKTTMCKSLEHLFSSEKYNLHIKSLHMDDYYRSDDDPHQKYLEKFDQIDWDCLDAIDTDRFLVDLQSLRLTCDILLVEGFLIFNIPLPWKNYRLFNLAYYFDLPYEECRQRRSRRNSRSPLRHDYFEKHAWHAHIKAKKEAFEQNKDIGLEIVDTTKESFEKIQDKIIKDIETVLKHYS</sequence>
<dbReference type="EMBL" id="CAJNOM010000001">
    <property type="protein sequence ID" value="CAF0729608.1"/>
    <property type="molecule type" value="Genomic_DNA"/>
</dbReference>